<dbReference type="Proteomes" id="UP000053593">
    <property type="component" value="Unassembled WGS sequence"/>
</dbReference>
<evidence type="ECO:0000256" key="3">
    <source>
        <dbReference type="ARBA" id="ARBA00022989"/>
    </source>
</evidence>
<feature type="compositionally biased region" description="Polar residues" evidence="5">
    <location>
        <begin position="74"/>
        <end position="95"/>
    </location>
</feature>
<feature type="compositionally biased region" description="Acidic residues" evidence="5">
    <location>
        <begin position="34"/>
        <end position="43"/>
    </location>
</feature>
<dbReference type="GO" id="GO:0016020">
    <property type="term" value="C:membrane"/>
    <property type="evidence" value="ECO:0007669"/>
    <property type="project" value="UniProtKB-SubCell"/>
</dbReference>
<keyword evidence="8" id="KW-1185">Reference proteome</keyword>
<gene>
    <name evidence="7" type="ORF">GYMLUDRAFT_40681</name>
</gene>
<evidence type="ECO:0000256" key="6">
    <source>
        <dbReference type="SAM" id="Phobius"/>
    </source>
</evidence>
<name>A0A0D0C677_9AGAR</name>
<proteinExistence type="predicted"/>
<evidence type="ECO:0000313" key="7">
    <source>
        <dbReference type="EMBL" id="KIK63621.1"/>
    </source>
</evidence>
<dbReference type="EMBL" id="KN834763">
    <property type="protein sequence ID" value="KIK63621.1"/>
    <property type="molecule type" value="Genomic_DNA"/>
</dbReference>
<sequence>MCPAPSPTKPPVFGLPHARMQGTQWEERGHTRDDSDDSDDDDDNGGKSHTSSGLSSSSSRSRTTQALSSATASWQNDNPDSSQDGVANKGSSKSNSGAIAAGVIVGLVVLAVLTFLWWRRRNGRGLRARTQIEIDPMSSLSEHFFPPILLQQNHTRPRW</sequence>
<feature type="compositionally biased region" description="Pro residues" evidence="5">
    <location>
        <begin position="1"/>
        <end position="10"/>
    </location>
</feature>
<evidence type="ECO:0000256" key="5">
    <source>
        <dbReference type="SAM" id="MobiDB-lite"/>
    </source>
</evidence>
<evidence type="ECO:0000256" key="4">
    <source>
        <dbReference type="ARBA" id="ARBA00023136"/>
    </source>
</evidence>
<dbReference type="AlphaFoldDB" id="A0A0D0C677"/>
<evidence type="ECO:0000256" key="1">
    <source>
        <dbReference type="ARBA" id="ARBA00004167"/>
    </source>
</evidence>
<feature type="region of interest" description="Disordered" evidence="5">
    <location>
        <begin position="1"/>
        <end position="95"/>
    </location>
</feature>
<evidence type="ECO:0000256" key="2">
    <source>
        <dbReference type="ARBA" id="ARBA00022692"/>
    </source>
</evidence>
<dbReference type="GO" id="GO:0071944">
    <property type="term" value="C:cell periphery"/>
    <property type="evidence" value="ECO:0007669"/>
    <property type="project" value="UniProtKB-ARBA"/>
</dbReference>
<evidence type="ECO:0000313" key="8">
    <source>
        <dbReference type="Proteomes" id="UP000053593"/>
    </source>
</evidence>
<dbReference type="PANTHER" id="PTHR15549">
    <property type="entry name" value="PAIRED IMMUNOGLOBULIN-LIKE TYPE 2 RECEPTOR"/>
    <property type="match status" value="1"/>
</dbReference>
<keyword evidence="3 6" id="KW-1133">Transmembrane helix</keyword>
<feature type="compositionally biased region" description="Low complexity" evidence="5">
    <location>
        <begin position="48"/>
        <end position="73"/>
    </location>
</feature>
<feature type="transmembrane region" description="Helical" evidence="6">
    <location>
        <begin position="98"/>
        <end position="118"/>
    </location>
</feature>
<dbReference type="HOGENOM" id="CLU_1660955_0_0_1"/>
<keyword evidence="4 6" id="KW-0472">Membrane</keyword>
<organism evidence="7 8">
    <name type="scientific">Collybiopsis luxurians FD-317 M1</name>
    <dbReference type="NCBI Taxonomy" id="944289"/>
    <lineage>
        <taxon>Eukaryota</taxon>
        <taxon>Fungi</taxon>
        <taxon>Dikarya</taxon>
        <taxon>Basidiomycota</taxon>
        <taxon>Agaricomycotina</taxon>
        <taxon>Agaricomycetes</taxon>
        <taxon>Agaricomycetidae</taxon>
        <taxon>Agaricales</taxon>
        <taxon>Marasmiineae</taxon>
        <taxon>Omphalotaceae</taxon>
        <taxon>Collybiopsis</taxon>
        <taxon>Collybiopsis luxurians</taxon>
    </lineage>
</organism>
<comment type="subcellular location">
    <subcellularLocation>
        <location evidence="1">Membrane</location>
        <topology evidence="1">Single-pass membrane protein</topology>
    </subcellularLocation>
</comment>
<dbReference type="InterPro" id="IPR051694">
    <property type="entry name" value="Immunoregulatory_rcpt-like"/>
</dbReference>
<keyword evidence="2 6" id="KW-0812">Transmembrane</keyword>
<accession>A0A0D0C677</accession>
<reference evidence="7 8" key="1">
    <citation type="submission" date="2014-04" db="EMBL/GenBank/DDBJ databases">
        <title>Evolutionary Origins and Diversification of the Mycorrhizal Mutualists.</title>
        <authorList>
            <consortium name="DOE Joint Genome Institute"/>
            <consortium name="Mycorrhizal Genomics Consortium"/>
            <person name="Kohler A."/>
            <person name="Kuo A."/>
            <person name="Nagy L.G."/>
            <person name="Floudas D."/>
            <person name="Copeland A."/>
            <person name="Barry K.W."/>
            <person name="Cichocki N."/>
            <person name="Veneault-Fourrey C."/>
            <person name="LaButti K."/>
            <person name="Lindquist E.A."/>
            <person name="Lipzen A."/>
            <person name="Lundell T."/>
            <person name="Morin E."/>
            <person name="Murat C."/>
            <person name="Riley R."/>
            <person name="Ohm R."/>
            <person name="Sun H."/>
            <person name="Tunlid A."/>
            <person name="Henrissat B."/>
            <person name="Grigoriev I.V."/>
            <person name="Hibbett D.S."/>
            <person name="Martin F."/>
        </authorList>
    </citation>
    <scope>NUCLEOTIDE SEQUENCE [LARGE SCALE GENOMIC DNA]</scope>
    <source>
        <strain evidence="7 8">FD-317 M1</strain>
    </source>
</reference>
<protein>
    <submittedName>
        <fullName evidence="7">Unplaced genomic scaffold GYMLUscaffold_15, whole genome shotgun sequence</fullName>
    </submittedName>
</protein>